<protein>
    <submittedName>
        <fullName evidence="5">N-acetylgalactosamine-6-sulfatase</fullName>
    </submittedName>
</protein>
<evidence type="ECO:0000256" key="3">
    <source>
        <dbReference type="ARBA" id="ARBA00022801"/>
    </source>
</evidence>
<name>A0AA35XAW9_GEOBA</name>
<dbReference type="Pfam" id="PF00884">
    <property type="entry name" value="Sulfatase"/>
    <property type="match status" value="1"/>
</dbReference>
<comment type="similarity">
    <text evidence="2">Belongs to the sulfatase family.</text>
</comment>
<comment type="cofactor">
    <cofactor evidence="1">
        <name>Ca(2+)</name>
        <dbReference type="ChEBI" id="CHEBI:29108"/>
    </cofactor>
</comment>
<keyword evidence="6" id="KW-1185">Reference proteome</keyword>
<dbReference type="PANTHER" id="PTHR42693">
    <property type="entry name" value="ARYLSULFATASE FAMILY MEMBER"/>
    <property type="match status" value="1"/>
</dbReference>
<dbReference type="PANTHER" id="PTHR42693:SF53">
    <property type="entry name" value="ENDO-4-O-SULFATASE"/>
    <property type="match status" value="1"/>
</dbReference>
<sequence>MYLPTKRVFAGGALIIATITGIVYVSTIGPFPTLPRACHNCNLSESIPNKSGFYSQVLKPSVPEATPMCGVSCPNIVYMLADDLGYGDVRYNGGNVYTPNLDAMANGRHSIQFKRFYSGGPTCSPTRGTLLT</sequence>
<dbReference type="InterPro" id="IPR017850">
    <property type="entry name" value="Alkaline_phosphatase_core_sf"/>
</dbReference>
<dbReference type="AlphaFoldDB" id="A0AA35XAW9"/>
<dbReference type="SUPFAM" id="SSF53649">
    <property type="entry name" value="Alkaline phosphatase-like"/>
    <property type="match status" value="1"/>
</dbReference>
<evidence type="ECO:0000313" key="6">
    <source>
        <dbReference type="Proteomes" id="UP001174909"/>
    </source>
</evidence>
<dbReference type="Gene3D" id="3.40.720.10">
    <property type="entry name" value="Alkaline Phosphatase, subunit A"/>
    <property type="match status" value="1"/>
</dbReference>
<organism evidence="5 6">
    <name type="scientific">Geodia barretti</name>
    <name type="common">Barrett's horny sponge</name>
    <dbReference type="NCBI Taxonomy" id="519541"/>
    <lineage>
        <taxon>Eukaryota</taxon>
        <taxon>Metazoa</taxon>
        <taxon>Porifera</taxon>
        <taxon>Demospongiae</taxon>
        <taxon>Heteroscleromorpha</taxon>
        <taxon>Tetractinellida</taxon>
        <taxon>Astrophorina</taxon>
        <taxon>Geodiidae</taxon>
        <taxon>Geodia</taxon>
    </lineage>
</organism>
<evidence type="ECO:0000256" key="2">
    <source>
        <dbReference type="ARBA" id="ARBA00008779"/>
    </source>
</evidence>
<evidence type="ECO:0000256" key="1">
    <source>
        <dbReference type="ARBA" id="ARBA00001913"/>
    </source>
</evidence>
<evidence type="ECO:0000259" key="4">
    <source>
        <dbReference type="Pfam" id="PF00884"/>
    </source>
</evidence>
<dbReference type="GO" id="GO:0004065">
    <property type="term" value="F:arylsulfatase activity"/>
    <property type="evidence" value="ECO:0007669"/>
    <property type="project" value="TreeGrafter"/>
</dbReference>
<evidence type="ECO:0000313" key="5">
    <source>
        <dbReference type="EMBL" id="CAI8044710.1"/>
    </source>
</evidence>
<dbReference type="InterPro" id="IPR000917">
    <property type="entry name" value="Sulfatase_N"/>
</dbReference>
<accession>A0AA35XAW9</accession>
<proteinExistence type="inferred from homology"/>
<feature type="domain" description="Sulfatase N-terminal" evidence="4">
    <location>
        <begin position="74"/>
        <end position="132"/>
    </location>
</feature>
<reference evidence="5" key="1">
    <citation type="submission" date="2023-03" db="EMBL/GenBank/DDBJ databases">
        <authorList>
            <person name="Steffen K."/>
            <person name="Cardenas P."/>
        </authorList>
    </citation>
    <scope>NUCLEOTIDE SEQUENCE</scope>
</reference>
<dbReference type="EMBL" id="CASHTH010003418">
    <property type="protein sequence ID" value="CAI8044710.1"/>
    <property type="molecule type" value="Genomic_DNA"/>
</dbReference>
<comment type="caution">
    <text evidence="5">The sequence shown here is derived from an EMBL/GenBank/DDBJ whole genome shotgun (WGS) entry which is preliminary data.</text>
</comment>
<gene>
    <name evidence="5" type="ORF">GBAR_LOCUS24778</name>
</gene>
<keyword evidence="3" id="KW-0378">Hydrolase</keyword>
<dbReference type="Proteomes" id="UP001174909">
    <property type="component" value="Unassembled WGS sequence"/>
</dbReference>
<dbReference type="InterPro" id="IPR050738">
    <property type="entry name" value="Sulfatase"/>
</dbReference>
<feature type="non-terminal residue" evidence="5">
    <location>
        <position position="132"/>
    </location>
</feature>